<dbReference type="GO" id="GO:0004497">
    <property type="term" value="F:monooxygenase activity"/>
    <property type="evidence" value="ECO:0007669"/>
    <property type="project" value="UniProtKB-KW"/>
</dbReference>
<dbReference type="InterPro" id="IPR016215">
    <property type="entry name" value="NTA_MOA"/>
</dbReference>
<gene>
    <name evidence="8" type="ORF">AZE34_05720</name>
</gene>
<feature type="binding site" evidence="6">
    <location>
        <position position="146"/>
    </location>
    <ligand>
        <name>FMN</name>
        <dbReference type="ChEBI" id="CHEBI:58210"/>
    </ligand>
</feature>
<evidence type="ECO:0000313" key="8">
    <source>
        <dbReference type="EMBL" id="AVI06271.1"/>
    </source>
</evidence>
<evidence type="ECO:0000256" key="1">
    <source>
        <dbReference type="ARBA" id="ARBA00022630"/>
    </source>
</evidence>
<dbReference type="Gene3D" id="3.20.20.30">
    <property type="entry name" value="Luciferase-like domain"/>
    <property type="match status" value="1"/>
</dbReference>
<dbReference type="GO" id="GO:0016705">
    <property type="term" value="F:oxidoreductase activity, acting on paired donors, with incorporation or reduction of molecular oxygen"/>
    <property type="evidence" value="ECO:0007669"/>
    <property type="project" value="InterPro"/>
</dbReference>
<dbReference type="CDD" id="cd01095">
    <property type="entry name" value="Nitrilotriacetate_monoxgenase"/>
    <property type="match status" value="1"/>
</dbReference>
<evidence type="ECO:0000256" key="3">
    <source>
        <dbReference type="ARBA" id="ARBA00023002"/>
    </source>
</evidence>
<organism evidence="8">
    <name type="scientific">Staphylococcus hominis</name>
    <dbReference type="NCBI Taxonomy" id="1290"/>
    <lineage>
        <taxon>Bacteria</taxon>
        <taxon>Bacillati</taxon>
        <taxon>Bacillota</taxon>
        <taxon>Bacilli</taxon>
        <taxon>Bacillales</taxon>
        <taxon>Staphylococcaceae</taxon>
        <taxon>Staphylococcus</taxon>
    </lineage>
</organism>
<feature type="binding site" evidence="6">
    <location>
        <position position="55"/>
    </location>
    <ligand>
        <name>FMN</name>
        <dbReference type="ChEBI" id="CHEBI:58210"/>
    </ligand>
</feature>
<dbReference type="SUPFAM" id="SSF51679">
    <property type="entry name" value="Bacterial luciferase-like"/>
    <property type="match status" value="1"/>
</dbReference>
<feature type="binding site" evidence="6">
    <location>
        <position position="217"/>
    </location>
    <ligand>
        <name>FMN</name>
        <dbReference type="ChEBI" id="CHEBI:58210"/>
    </ligand>
</feature>
<dbReference type="PANTHER" id="PTHR30011">
    <property type="entry name" value="ALKANESULFONATE MONOOXYGENASE-RELATED"/>
    <property type="match status" value="1"/>
</dbReference>
<dbReference type="InterPro" id="IPR036661">
    <property type="entry name" value="Luciferase-like_sf"/>
</dbReference>
<proteinExistence type="inferred from homology"/>
<feature type="binding site" evidence="6">
    <location>
        <position position="92"/>
    </location>
    <ligand>
        <name>FMN</name>
        <dbReference type="ChEBI" id="CHEBI:58210"/>
    </ligand>
</feature>
<dbReference type="PIRSF" id="PIRSF000337">
    <property type="entry name" value="NTA_MOA"/>
    <property type="match status" value="1"/>
</dbReference>
<dbReference type="PANTHER" id="PTHR30011:SF16">
    <property type="entry name" value="C2H2 FINGER DOMAIN TRANSCRIPTION FACTOR (EUROFUNG)-RELATED"/>
    <property type="match status" value="1"/>
</dbReference>
<keyword evidence="2 6" id="KW-0288">FMN</keyword>
<accession>A0A3S7GVF8</accession>
<dbReference type="InterPro" id="IPR051260">
    <property type="entry name" value="Diverse_substr_monoxygenases"/>
</dbReference>
<dbReference type="InterPro" id="IPR011251">
    <property type="entry name" value="Luciferase-like_dom"/>
</dbReference>
<dbReference type="NCBIfam" id="TIGR03860">
    <property type="entry name" value="FMN_nitrolo"/>
    <property type="match status" value="1"/>
</dbReference>
<evidence type="ECO:0000259" key="7">
    <source>
        <dbReference type="Pfam" id="PF00296"/>
    </source>
</evidence>
<evidence type="ECO:0000256" key="6">
    <source>
        <dbReference type="PIRSR" id="PIRSR000337-1"/>
    </source>
</evidence>
<dbReference type="AlphaFoldDB" id="A0A3S7GVF8"/>
<name>A0A3S7GVF8_STAHO</name>
<sequence length="433" mass="49384">MKHMHLSVLAYSTGLHPASWRLPHSYVEEVGDINFQIKLAKLAEKGKLDAFFLGDGQYISGEETGHISYYFEPLTALAAISRETHSIGLIGTISSSFYEPYLAARMLSSLHQISHGRIGANIVTSQFDLEAQNYSMQALPHLEKRYERADEFINVMKKLWESFTVEAIVNHKDSGIGLNHQYIHPLHYQGKYFQVAGAINIPTPKYGRPRLFQAGTSIPGRDLAVRHVDAIFSIAWNLQDGQQFRQDIHQRAMEANRQPPLVLPGLTVYVDENEEDAYKLKQQLDDMIPLEKRKKQLSKAIGLDISEWKLDEVVPSLPPYDASEKKVVKSVYEAVQRAVMTEHLTLRDVLDRFGTWVGHKTIVGTPEQVADEMIEWFEKEACDGFMLMSPTYPNAFEKFIDLVIPVLQARGVFRKEYESHMLKDHLNINTEKL</sequence>
<evidence type="ECO:0000256" key="5">
    <source>
        <dbReference type="ARBA" id="ARBA00033748"/>
    </source>
</evidence>
<evidence type="ECO:0000256" key="2">
    <source>
        <dbReference type="ARBA" id="ARBA00022643"/>
    </source>
</evidence>
<dbReference type="Pfam" id="PF00296">
    <property type="entry name" value="Bac_luciferase"/>
    <property type="match status" value="1"/>
</dbReference>
<keyword evidence="3" id="KW-0560">Oxidoreductase</keyword>
<dbReference type="EMBL" id="CP014567">
    <property type="protein sequence ID" value="AVI06271.1"/>
    <property type="molecule type" value="Genomic_DNA"/>
</dbReference>
<keyword evidence="1 6" id="KW-0285">Flavoprotein</keyword>
<feature type="domain" description="Luciferase-like" evidence="7">
    <location>
        <begin position="27"/>
        <end position="377"/>
    </location>
</feature>
<dbReference type="RefSeq" id="WP_265475173.1">
    <property type="nucleotide sequence ID" value="NZ_CP014567.1"/>
</dbReference>
<protein>
    <submittedName>
        <fullName evidence="8">Monooxygenase</fullName>
    </submittedName>
</protein>
<reference evidence="8" key="1">
    <citation type="submission" date="2016-02" db="EMBL/GenBank/DDBJ databases">
        <title>Genomic sequence of a clinical Staphylococcus hominis isolate.</title>
        <authorList>
            <person name="McClure J.M."/>
            <person name="Zhang K."/>
        </authorList>
    </citation>
    <scope>NUCLEOTIDE SEQUENCE</scope>
    <source>
        <strain evidence="8">C34847</strain>
    </source>
</reference>
<comment type="similarity">
    <text evidence="5">Belongs to the NtaA/SnaA/DszA monooxygenase family.</text>
</comment>
<evidence type="ECO:0000256" key="4">
    <source>
        <dbReference type="ARBA" id="ARBA00023033"/>
    </source>
</evidence>
<keyword evidence="4 8" id="KW-0503">Monooxygenase</keyword>